<gene>
    <name evidence="1" type="ORF">I6H06_23290</name>
</gene>
<protein>
    <submittedName>
        <fullName evidence="1">Uncharacterized protein</fullName>
    </submittedName>
</protein>
<dbReference type="RefSeq" id="WP_017432213.1">
    <property type="nucleotide sequence ID" value="NZ_CP052867.1"/>
</dbReference>
<accession>A0AAP9Y2D5</accession>
<sequence>MPLPNLPVPDFPNVPPLPGVPALPRAPGESLGSFAISTVLSDAVDFLQSILRPQWGIFDSRGVPVAPADTALSIEYRGDSHISGYPQEEGGFASYNKVQVPYQARVQLVCAKSEAARQEFLAQIEAAKQSTMLFRVVTPDVTYENANVIAYDYRRTSRAGVTLLVVEVFVEEVRQTVVAKFAYQDNTPSSTVTGAVRINTFSNVASPASADPVSLGQVQTVTPTAGQAALFGPVGVSGTFGGVL</sequence>
<dbReference type="AlphaFoldDB" id="A0AAP9Y2D5"/>
<evidence type="ECO:0000313" key="2">
    <source>
        <dbReference type="Proteomes" id="UP000594892"/>
    </source>
</evidence>
<name>A0AAP9Y2D5_BURGL</name>
<organism evidence="1 2">
    <name type="scientific">Burkholderia glumae</name>
    <name type="common">Pseudomonas glumae</name>
    <dbReference type="NCBI Taxonomy" id="337"/>
    <lineage>
        <taxon>Bacteria</taxon>
        <taxon>Pseudomonadati</taxon>
        <taxon>Pseudomonadota</taxon>
        <taxon>Betaproteobacteria</taxon>
        <taxon>Burkholderiales</taxon>
        <taxon>Burkholderiaceae</taxon>
        <taxon>Burkholderia</taxon>
    </lineage>
</organism>
<dbReference type="EMBL" id="CP065601">
    <property type="protein sequence ID" value="QPQ92027.1"/>
    <property type="molecule type" value="Genomic_DNA"/>
</dbReference>
<reference evidence="1 2" key="1">
    <citation type="submission" date="2020-12" db="EMBL/GenBank/DDBJ databases">
        <title>FDA dAtabase for Regulatory Grade micrObial Sequences (FDA-ARGOS): Supporting development and validation of Infectious Disease Dx tests.</title>
        <authorList>
            <person name="Minogue T."/>
            <person name="Wolcott M."/>
            <person name="Wasieloski L."/>
            <person name="Aguilar W."/>
            <person name="Moore D."/>
            <person name="Jaissle J."/>
            <person name="Tallon L."/>
            <person name="Sadzewicz L."/>
            <person name="Zhao X."/>
            <person name="Boylan J."/>
            <person name="Ott S."/>
            <person name="Bowen H."/>
            <person name="Vavikolanu K."/>
            <person name="Mehta A."/>
            <person name="Aluvathingal J."/>
            <person name="Nadendla S."/>
            <person name="Yan Y."/>
            <person name="Sichtig H."/>
        </authorList>
    </citation>
    <scope>NUCLEOTIDE SEQUENCE [LARGE SCALE GENOMIC DNA]</scope>
    <source>
        <strain evidence="1 2">FDAARGOS_949</strain>
    </source>
</reference>
<proteinExistence type="predicted"/>
<dbReference type="Proteomes" id="UP000594892">
    <property type="component" value="Chromosome 2"/>
</dbReference>
<evidence type="ECO:0000313" key="1">
    <source>
        <dbReference type="EMBL" id="QPQ92027.1"/>
    </source>
</evidence>
<dbReference type="GeneID" id="45698711"/>